<gene>
    <name evidence="10" type="ORF">SEPCBS57363_006504</name>
</gene>
<keyword evidence="5" id="KW-0805">Transcription regulation</keyword>
<evidence type="ECO:0000256" key="2">
    <source>
        <dbReference type="ARBA" id="ARBA00022603"/>
    </source>
</evidence>
<dbReference type="Proteomes" id="UP001642501">
    <property type="component" value="Unassembled WGS sequence"/>
</dbReference>
<sequence>MDLFHKAVTSIRTQGIPSSGLHSAPLRSDQHLRILDLGTGTGLWVVEMADHYAGRCEVWGVDLAPFQPQLIPSNAKFQRLDIETDWQLGTGSWDLIHIRCLNGAVRSWPNLYTTVHKHLIPGIGHIEHLEIDWKPLDGAGPHLVKWSQTLLDCMDRCGRSLRVSSDLTTKSLEEAGFVNVQVSQYIVPLSGKRDDRFSPSSFASGALLPRIVCTEYGDEEGNSGSGDNKAGAEAWFPDVFEQWLEGLTLMPLLRAGYSLEAIYHQLACVRQELEDPSIQARCTM</sequence>
<name>A0ABP0E7M7_9PEZI</name>
<evidence type="ECO:0008006" key="12">
    <source>
        <dbReference type="Google" id="ProtNLM"/>
    </source>
</evidence>
<keyword evidence="3" id="KW-0808">Transferase</keyword>
<dbReference type="SUPFAM" id="SSF53335">
    <property type="entry name" value="S-adenosyl-L-methionine-dependent methyltransferases"/>
    <property type="match status" value="1"/>
</dbReference>
<evidence type="ECO:0000256" key="4">
    <source>
        <dbReference type="ARBA" id="ARBA00022691"/>
    </source>
</evidence>
<reference evidence="10 11" key="1">
    <citation type="submission" date="2024-01" db="EMBL/GenBank/DDBJ databases">
        <authorList>
            <person name="Allen C."/>
            <person name="Tagirdzhanova G."/>
        </authorList>
    </citation>
    <scope>NUCLEOTIDE SEQUENCE [LARGE SCALE GENOMIC DNA]</scope>
    <source>
        <strain evidence="10 11">CBS 573.63</strain>
    </source>
</reference>
<comment type="caution">
    <text evidence="10">The sequence shown here is derived from an EMBL/GenBank/DDBJ whole genome shotgun (WGS) entry which is preliminary data.</text>
</comment>
<organism evidence="10 11">
    <name type="scientific">Sporothrix epigloea</name>
    <dbReference type="NCBI Taxonomy" id="1892477"/>
    <lineage>
        <taxon>Eukaryota</taxon>
        <taxon>Fungi</taxon>
        <taxon>Dikarya</taxon>
        <taxon>Ascomycota</taxon>
        <taxon>Pezizomycotina</taxon>
        <taxon>Sordariomycetes</taxon>
        <taxon>Sordariomycetidae</taxon>
        <taxon>Ophiostomatales</taxon>
        <taxon>Ophiostomataceae</taxon>
        <taxon>Sporothrix</taxon>
    </lineage>
</organism>
<comment type="catalytic activity">
    <reaction evidence="9">
        <text>L-methionyl-[protein] + S-adenosyl-L-methionine = S-methyl-L-methionyl-[protein] + S-adenosyl-L-homocysteine</text>
        <dbReference type="Rhea" id="RHEA:60560"/>
        <dbReference type="Rhea" id="RHEA-COMP:12313"/>
        <dbReference type="Rhea" id="RHEA-COMP:15592"/>
        <dbReference type="ChEBI" id="CHEBI:16044"/>
        <dbReference type="ChEBI" id="CHEBI:57856"/>
        <dbReference type="ChEBI" id="CHEBI:59789"/>
        <dbReference type="ChEBI" id="CHEBI:142742"/>
    </reaction>
    <physiologicalReaction direction="left-to-right" evidence="9">
        <dbReference type="Rhea" id="RHEA:60561"/>
    </physiologicalReaction>
</comment>
<evidence type="ECO:0000256" key="1">
    <source>
        <dbReference type="ARBA" id="ARBA00004123"/>
    </source>
</evidence>
<dbReference type="InterPro" id="IPR029063">
    <property type="entry name" value="SAM-dependent_MTases_sf"/>
</dbReference>
<evidence type="ECO:0000256" key="5">
    <source>
        <dbReference type="ARBA" id="ARBA00023015"/>
    </source>
</evidence>
<evidence type="ECO:0000256" key="7">
    <source>
        <dbReference type="ARBA" id="ARBA00023242"/>
    </source>
</evidence>
<dbReference type="EMBL" id="CAWUOM010000201">
    <property type="protein sequence ID" value="CAK7275095.1"/>
    <property type="molecule type" value="Genomic_DNA"/>
</dbReference>
<dbReference type="Gene3D" id="3.40.50.150">
    <property type="entry name" value="Vaccinia Virus protein VP39"/>
    <property type="match status" value="1"/>
</dbReference>
<evidence type="ECO:0000256" key="3">
    <source>
        <dbReference type="ARBA" id="ARBA00022679"/>
    </source>
</evidence>
<proteinExistence type="inferred from homology"/>
<keyword evidence="7" id="KW-0539">Nucleus</keyword>
<evidence type="ECO:0000313" key="10">
    <source>
        <dbReference type="EMBL" id="CAK7275095.1"/>
    </source>
</evidence>
<evidence type="ECO:0000256" key="9">
    <source>
        <dbReference type="ARBA" id="ARBA00047870"/>
    </source>
</evidence>
<keyword evidence="6" id="KW-0804">Transcription</keyword>
<dbReference type="CDD" id="cd02440">
    <property type="entry name" value="AdoMet_MTases"/>
    <property type="match status" value="1"/>
</dbReference>
<comment type="similarity">
    <text evidence="8">Belongs to the methyltransferase superfamily. LaeA methyltransferase family.</text>
</comment>
<dbReference type="Pfam" id="PF13489">
    <property type="entry name" value="Methyltransf_23"/>
    <property type="match status" value="1"/>
</dbReference>
<evidence type="ECO:0000256" key="8">
    <source>
        <dbReference type="ARBA" id="ARBA00038158"/>
    </source>
</evidence>
<protein>
    <recommendedName>
        <fullName evidence="12">Methyltransferase domain-containing protein</fullName>
    </recommendedName>
</protein>
<keyword evidence="2" id="KW-0489">Methyltransferase</keyword>
<keyword evidence="11" id="KW-1185">Reference proteome</keyword>
<evidence type="ECO:0000313" key="11">
    <source>
        <dbReference type="Proteomes" id="UP001642501"/>
    </source>
</evidence>
<dbReference type="PANTHER" id="PTHR43591">
    <property type="entry name" value="METHYLTRANSFERASE"/>
    <property type="match status" value="1"/>
</dbReference>
<keyword evidence="4" id="KW-0949">S-adenosyl-L-methionine</keyword>
<evidence type="ECO:0000256" key="6">
    <source>
        <dbReference type="ARBA" id="ARBA00023163"/>
    </source>
</evidence>
<dbReference type="PANTHER" id="PTHR43591:SF30">
    <property type="entry name" value="PROTEIN-METHIONINE METHYLTRANSFERASE LAEA"/>
    <property type="match status" value="1"/>
</dbReference>
<comment type="subcellular location">
    <subcellularLocation>
        <location evidence="1">Nucleus</location>
    </subcellularLocation>
</comment>
<accession>A0ABP0E7M7</accession>